<accession>A0A3A8A6G7</accession>
<dbReference type="AlphaFoldDB" id="A0A3A8A6G7"/>
<organism evidence="2 3">
    <name type="scientific">Oceaniradius stylonematis</name>
    <dbReference type="NCBI Taxonomy" id="2184161"/>
    <lineage>
        <taxon>Bacteria</taxon>
        <taxon>Pseudomonadati</taxon>
        <taxon>Pseudomonadota</taxon>
        <taxon>Alphaproteobacteria</taxon>
        <taxon>Hyphomicrobiales</taxon>
        <taxon>Ahrensiaceae</taxon>
        <taxon>Oceaniradius</taxon>
    </lineage>
</organism>
<gene>
    <name evidence="2" type="ORF">DEM25_014965</name>
</gene>
<evidence type="ECO:0000256" key="1">
    <source>
        <dbReference type="ARBA" id="ARBA00022649"/>
    </source>
</evidence>
<dbReference type="EMBL" id="QFWV02000008">
    <property type="protein sequence ID" value="RKF05872.1"/>
    <property type="molecule type" value="Genomic_DNA"/>
</dbReference>
<proteinExistence type="predicted"/>
<dbReference type="InterPro" id="IPR007712">
    <property type="entry name" value="RelE/ParE_toxin"/>
</dbReference>
<dbReference type="Gene3D" id="3.30.2310.20">
    <property type="entry name" value="RelE-like"/>
    <property type="match status" value="1"/>
</dbReference>
<keyword evidence="1" id="KW-1277">Toxin-antitoxin system</keyword>
<comment type="caution">
    <text evidence="2">The sequence shown here is derived from an EMBL/GenBank/DDBJ whole genome shotgun (WGS) entry which is preliminary data.</text>
</comment>
<evidence type="ECO:0000313" key="2">
    <source>
        <dbReference type="EMBL" id="RKF05872.1"/>
    </source>
</evidence>
<keyword evidence="3" id="KW-1185">Reference proteome</keyword>
<evidence type="ECO:0000313" key="3">
    <source>
        <dbReference type="Proteomes" id="UP000246132"/>
    </source>
</evidence>
<dbReference type="Proteomes" id="UP000246132">
    <property type="component" value="Unassembled WGS sequence"/>
</dbReference>
<protein>
    <submittedName>
        <fullName evidence="2">Type II toxin-antitoxin system RelE/ParE family toxin</fullName>
    </submittedName>
</protein>
<reference evidence="2 3" key="1">
    <citation type="journal article" date="2018" name="Int. J. Syst. Bacteriol.">
        <title>Oceaniradius stylonemae gen. nov., sp. nov., isolated from a red alga, Stylonema cornu-cervi.</title>
        <authorList>
            <person name="Jeong S."/>
        </authorList>
    </citation>
    <scope>NUCLEOTIDE SEQUENCE [LARGE SCALE GENOMIC DNA]</scope>
    <source>
        <strain evidence="2 3">StC1</strain>
    </source>
</reference>
<dbReference type="Pfam" id="PF05016">
    <property type="entry name" value="ParE_toxin"/>
    <property type="match status" value="1"/>
</dbReference>
<name>A0A3A8A6G7_9HYPH</name>
<sequence length="112" mass="12616">MSKAGQRRAVEPDMAGYLFTPGAREDLADIWLYTEETWGEDQADRYVEALFDCSARISAGTAPGRVVPGAEGVHSHRCQHHVIFFLRGDDEAIIIALFHERMDLMRRLAGRL</sequence>
<dbReference type="InterPro" id="IPR035093">
    <property type="entry name" value="RelE/ParE_toxin_dom_sf"/>
</dbReference>